<evidence type="ECO:0000256" key="6">
    <source>
        <dbReference type="SAM" id="Coils"/>
    </source>
</evidence>
<dbReference type="PANTHER" id="PTHR24348:SF68">
    <property type="entry name" value="SERINE_THREONINE-PROTEIN KINASE ATG1C"/>
    <property type="match status" value="1"/>
</dbReference>
<keyword evidence="9" id="KW-0418">Kinase</keyword>
<organism evidence="9 10">
    <name type="scientific">Sinimarinibacterium flocculans</name>
    <dbReference type="NCBI Taxonomy" id="985250"/>
    <lineage>
        <taxon>Bacteria</taxon>
        <taxon>Pseudomonadati</taxon>
        <taxon>Pseudomonadota</taxon>
        <taxon>Gammaproteobacteria</taxon>
        <taxon>Nevskiales</taxon>
        <taxon>Nevskiaceae</taxon>
        <taxon>Sinimarinibacterium</taxon>
    </lineage>
</organism>
<protein>
    <submittedName>
        <fullName evidence="9">Non-specific serine/threonine protein kinase</fullName>
    </submittedName>
</protein>
<dbReference type="Proteomes" id="UP000248330">
    <property type="component" value="Unassembled WGS sequence"/>
</dbReference>
<keyword evidence="6" id="KW-0175">Coiled coil</keyword>
<dbReference type="SMART" id="SM00862">
    <property type="entry name" value="Trans_reg_C"/>
    <property type="match status" value="1"/>
</dbReference>
<dbReference type="SUPFAM" id="SSF46894">
    <property type="entry name" value="C-terminal effector domain of the bipartite response regulators"/>
    <property type="match status" value="1"/>
</dbReference>
<keyword evidence="10" id="KW-1185">Reference proteome</keyword>
<dbReference type="InterPro" id="IPR045269">
    <property type="entry name" value="Atg1-like"/>
</dbReference>
<dbReference type="PROSITE" id="PS51755">
    <property type="entry name" value="OMPR_PHOB"/>
    <property type="match status" value="1"/>
</dbReference>
<dbReference type="InterPro" id="IPR016032">
    <property type="entry name" value="Sig_transdc_resp-reg_C-effctor"/>
</dbReference>
<comment type="caution">
    <text evidence="9">The sequence shown here is derived from an EMBL/GenBank/DDBJ whole genome shotgun (WGS) entry which is preliminary data.</text>
</comment>
<dbReference type="GO" id="GO:0003677">
    <property type="term" value="F:DNA binding"/>
    <property type="evidence" value="ECO:0007669"/>
    <property type="project" value="UniProtKB-UniRule"/>
</dbReference>
<evidence type="ECO:0000256" key="4">
    <source>
        <dbReference type="PROSITE-ProRule" id="PRU01091"/>
    </source>
</evidence>
<dbReference type="GO" id="GO:0006355">
    <property type="term" value="P:regulation of DNA-templated transcription"/>
    <property type="evidence" value="ECO:0007669"/>
    <property type="project" value="InterPro"/>
</dbReference>
<sequence length="933" mass="101931">MASAGSEDGTGSMRAAASGERGVVYRFADCSLDARTLELIVHDAVVRLEPKPLDLLVYLLRQAGEVVTKDELQDGVWPGRILSESVLTKTMAKLRQGLGDQDQQIIKTVHGFGYRLVAPVTVEVVGPVRSVPRLDLSAGQTPPLRPHWRLVESIGGGGFGEVWLAQHDKTGERRVFKFGLDAAGLGALKREITLFRVLRETHGERPDITRLLDWNLEEAPYFIESEYANGGSLAHWAQARGGLATPPLEQRIALMAQAAEALAAAHAAGVLHKDLKPSNLLVHVGDGGTPQIRLADFGSGRVIDLARIEQLEITRMGFTRAQGTDDPTSGTPAYFAPELLAGQQPTAQTDVYALGVILYQVIVGDLSRPLAPGWEREVDDELLREDIADAAAGAAAQRLTDAAELARRLRELDARRDARSRQRAEAAERARARAEAETLRHELDRARLRRRWATGVAMVFGLASVVTAALLLQVRAARDTAQAAGDRAEREAAVARTVNAFLVEDLLGQANPLRSGAADLSVRALLDAAAAEAGTRFDGRPEQESAIRLAIAQAYAGLGALDPAQEQLERTLAIATAPPSIREGARLAQAQLWVTRDQTEPATALLAELGTSADVHVRLRARLLQATIDFYAWRFDVALAEIDAVKPELIALTGATSPDAARVIGLRAEVLRQLQRFDEALAEGKAALEVLTRLYGEDDVRTLPGLTAVSTVLAEAERFDEARPYMARRHRLSTRVLGAEHDETLRAASDLAYVDRGLGDYERALALQRPTLEARLRLFGEAHERTRNVMTFHAMTLDQAGRTAEALPWAERVYEVERRTVGETAMDTLIDATNLAKYYYKLDRHQEAVALMRRTLVGMEKAGVDDTTMAIAQFFLARPLWALGERAEAEQLIDQAIVTLRRTAGDESSWTRDAVEQRTQWHARNADAGASPP</sequence>
<dbReference type="Pfam" id="PF00069">
    <property type="entry name" value="Pkinase"/>
    <property type="match status" value="1"/>
</dbReference>
<evidence type="ECO:0000259" key="7">
    <source>
        <dbReference type="PROSITE" id="PS50011"/>
    </source>
</evidence>
<evidence type="ECO:0000313" key="9">
    <source>
        <dbReference type="EMBL" id="PXV69802.1"/>
    </source>
</evidence>
<keyword evidence="3 4" id="KW-0238">DNA-binding</keyword>
<dbReference type="SUPFAM" id="SSF56112">
    <property type="entry name" value="Protein kinase-like (PK-like)"/>
    <property type="match status" value="1"/>
</dbReference>
<dbReference type="RefSeq" id="WP_281784204.1">
    <property type="nucleotide sequence ID" value="NZ_CAKZQT010000029.1"/>
</dbReference>
<name>A0A318ECF0_9GAMM</name>
<dbReference type="InterPro" id="IPR000719">
    <property type="entry name" value="Prot_kinase_dom"/>
</dbReference>
<feature type="coiled-coil region" evidence="6">
    <location>
        <begin position="402"/>
        <end position="449"/>
    </location>
</feature>
<dbReference type="SUPFAM" id="SSF48452">
    <property type="entry name" value="TPR-like"/>
    <property type="match status" value="1"/>
</dbReference>
<evidence type="ECO:0000259" key="8">
    <source>
        <dbReference type="PROSITE" id="PS51755"/>
    </source>
</evidence>
<dbReference type="Pfam" id="PF13374">
    <property type="entry name" value="TPR_10"/>
    <property type="match status" value="1"/>
</dbReference>
<dbReference type="InterPro" id="IPR011990">
    <property type="entry name" value="TPR-like_helical_dom_sf"/>
</dbReference>
<dbReference type="GO" id="GO:0005524">
    <property type="term" value="F:ATP binding"/>
    <property type="evidence" value="ECO:0007669"/>
    <property type="project" value="UniProtKB-UniRule"/>
</dbReference>
<dbReference type="GO" id="GO:0000160">
    <property type="term" value="P:phosphorelay signal transduction system"/>
    <property type="evidence" value="ECO:0007669"/>
    <property type="project" value="InterPro"/>
</dbReference>
<dbReference type="EMBL" id="QICN01000003">
    <property type="protein sequence ID" value="PXV69802.1"/>
    <property type="molecule type" value="Genomic_DNA"/>
</dbReference>
<evidence type="ECO:0000256" key="5">
    <source>
        <dbReference type="PROSITE-ProRule" id="PRU10141"/>
    </source>
</evidence>
<evidence type="ECO:0000313" key="10">
    <source>
        <dbReference type="Proteomes" id="UP000248330"/>
    </source>
</evidence>
<feature type="DNA-binding region" description="OmpR/PhoB-type" evidence="4">
    <location>
        <begin position="22"/>
        <end position="118"/>
    </location>
</feature>
<gene>
    <name evidence="9" type="ORF">C8D93_103378</name>
</gene>
<dbReference type="Gene3D" id="1.25.40.10">
    <property type="entry name" value="Tetratricopeptide repeat domain"/>
    <property type="match status" value="2"/>
</dbReference>
<dbReference type="GO" id="GO:0004674">
    <property type="term" value="F:protein serine/threonine kinase activity"/>
    <property type="evidence" value="ECO:0007669"/>
    <property type="project" value="UniProtKB-KW"/>
</dbReference>
<feature type="binding site" evidence="5">
    <location>
        <position position="177"/>
    </location>
    <ligand>
        <name>ATP</name>
        <dbReference type="ChEBI" id="CHEBI:30616"/>
    </ligand>
</feature>
<dbReference type="PANTHER" id="PTHR24348">
    <property type="entry name" value="SERINE/THREONINE-PROTEIN KINASE UNC-51-RELATED"/>
    <property type="match status" value="1"/>
</dbReference>
<dbReference type="Gene3D" id="1.10.10.10">
    <property type="entry name" value="Winged helix-like DNA-binding domain superfamily/Winged helix DNA-binding domain"/>
    <property type="match status" value="1"/>
</dbReference>
<reference evidence="9 10" key="1">
    <citation type="submission" date="2018-04" db="EMBL/GenBank/DDBJ databases">
        <title>Genomic Encyclopedia of Type Strains, Phase IV (KMG-IV): sequencing the most valuable type-strain genomes for metagenomic binning, comparative biology and taxonomic classification.</title>
        <authorList>
            <person name="Goeker M."/>
        </authorList>
    </citation>
    <scope>NUCLEOTIDE SEQUENCE [LARGE SCALE GENOMIC DNA]</scope>
    <source>
        <strain evidence="9 10">DSM 104150</strain>
    </source>
</reference>
<keyword evidence="9" id="KW-0723">Serine/threonine-protein kinase</keyword>
<feature type="domain" description="Protein kinase" evidence="7">
    <location>
        <begin position="148"/>
        <end position="439"/>
    </location>
</feature>
<dbReference type="PROSITE" id="PS00108">
    <property type="entry name" value="PROTEIN_KINASE_ST"/>
    <property type="match status" value="1"/>
</dbReference>
<dbReference type="AlphaFoldDB" id="A0A318ECF0"/>
<accession>A0A318ECF0</accession>
<dbReference type="InterPro" id="IPR017441">
    <property type="entry name" value="Protein_kinase_ATP_BS"/>
</dbReference>
<keyword evidence="2 5" id="KW-0067">ATP-binding</keyword>
<keyword evidence="1 5" id="KW-0547">Nucleotide-binding</keyword>
<dbReference type="Pfam" id="PF13424">
    <property type="entry name" value="TPR_12"/>
    <property type="match status" value="2"/>
</dbReference>
<evidence type="ECO:0000256" key="1">
    <source>
        <dbReference type="ARBA" id="ARBA00022741"/>
    </source>
</evidence>
<dbReference type="SMART" id="SM00220">
    <property type="entry name" value="S_TKc"/>
    <property type="match status" value="1"/>
</dbReference>
<dbReference type="PROSITE" id="PS00107">
    <property type="entry name" value="PROTEIN_KINASE_ATP"/>
    <property type="match status" value="1"/>
</dbReference>
<dbReference type="Pfam" id="PF00486">
    <property type="entry name" value="Trans_reg_C"/>
    <property type="match status" value="1"/>
</dbReference>
<dbReference type="InterPro" id="IPR001867">
    <property type="entry name" value="OmpR/PhoB-type_DNA-bd"/>
</dbReference>
<dbReference type="Gene3D" id="1.10.510.10">
    <property type="entry name" value="Transferase(Phosphotransferase) domain 1"/>
    <property type="match status" value="1"/>
</dbReference>
<dbReference type="InterPro" id="IPR011009">
    <property type="entry name" value="Kinase-like_dom_sf"/>
</dbReference>
<feature type="domain" description="OmpR/PhoB-type" evidence="8">
    <location>
        <begin position="22"/>
        <end position="118"/>
    </location>
</feature>
<dbReference type="InterPro" id="IPR008271">
    <property type="entry name" value="Ser/Thr_kinase_AS"/>
</dbReference>
<evidence type="ECO:0000256" key="3">
    <source>
        <dbReference type="ARBA" id="ARBA00023125"/>
    </source>
</evidence>
<dbReference type="InterPro" id="IPR036388">
    <property type="entry name" value="WH-like_DNA-bd_sf"/>
</dbReference>
<proteinExistence type="predicted"/>
<dbReference type="GO" id="GO:0005737">
    <property type="term" value="C:cytoplasm"/>
    <property type="evidence" value="ECO:0007669"/>
    <property type="project" value="TreeGrafter"/>
</dbReference>
<keyword evidence="9" id="KW-0808">Transferase</keyword>
<evidence type="ECO:0000256" key="2">
    <source>
        <dbReference type="ARBA" id="ARBA00022840"/>
    </source>
</evidence>
<dbReference type="CDD" id="cd00383">
    <property type="entry name" value="trans_reg_C"/>
    <property type="match status" value="1"/>
</dbReference>
<dbReference type="PROSITE" id="PS50011">
    <property type="entry name" value="PROTEIN_KINASE_DOM"/>
    <property type="match status" value="1"/>
</dbReference>